<evidence type="ECO:0000256" key="2">
    <source>
        <dbReference type="ARBA" id="ARBA00022670"/>
    </source>
</evidence>
<dbReference type="GO" id="GO:0016929">
    <property type="term" value="F:deSUMOylase activity"/>
    <property type="evidence" value="ECO:0007669"/>
    <property type="project" value="TreeGrafter"/>
</dbReference>
<gene>
    <name evidence="7" type="ORF">V8G54_005290</name>
</gene>
<feature type="domain" description="Ubiquitin-like protease family profile" evidence="6">
    <location>
        <begin position="263"/>
        <end position="466"/>
    </location>
</feature>
<name>A0AAQ3NYD8_VIGMU</name>
<proteinExistence type="inferred from homology"/>
<organism evidence="7 8">
    <name type="scientific">Vigna mungo</name>
    <name type="common">Black gram</name>
    <name type="synonym">Phaseolus mungo</name>
    <dbReference type="NCBI Taxonomy" id="3915"/>
    <lineage>
        <taxon>Eukaryota</taxon>
        <taxon>Viridiplantae</taxon>
        <taxon>Streptophyta</taxon>
        <taxon>Embryophyta</taxon>
        <taxon>Tracheophyta</taxon>
        <taxon>Spermatophyta</taxon>
        <taxon>Magnoliopsida</taxon>
        <taxon>eudicotyledons</taxon>
        <taxon>Gunneridae</taxon>
        <taxon>Pentapetalae</taxon>
        <taxon>rosids</taxon>
        <taxon>fabids</taxon>
        <taxon>Fabales</taxon>
        <taxon>Fabaceae</taxon>
        <taxon>Papilionoideae</taxon>
        <taxon>50 kb inversion clade</taxon>
        <taxon>NPAAA clade</taxon>
        <taxon>indigoferoid/millettioid clade</taxon>
        <taxon>Phaseoleae</taxon>
        <taxon>Vigna</taxon>
    </lineage>
</organism>
<feature type="region of interest" description="Disordered" evidence="5">
    <location>
        <begin position="1"/>
        <end position="39"/>
    </location>
</feature>
<evidence type="ECO:0000256" key="3">
    <source>
        <dbReference type="ARBA" id="ARBA00022801"/>
    </source>
</evidence>
<dbReference type="PROSITE" id="PS50600">
    <property type="entry name" value="ULP_PROTEASE"/>
    <property type="match status" value="1"/>
</dbReference>
<reference evidence="7 8" key="1">
    <citation type="journal article" date="2023" name="Life. Sci Alliance">
        <title>Evolutionary insights into 3D genome organization and epigenetic landscape of Vigna mungo.</title>
        <authorList>
            <person name="Junaid A."/>
            <person name="Singh B."/>
            <person name="Bhatia S."/>
        </authorList>
    </citation>
    <scope>NUCLEOTIDE SEQUENCE [LARGE SCALE GENOMIC DNA]</scope>
    <source>
        <strain evidence="7">Urdbean</strain>
    </source>
</reference>
<keyword evidence="8" id="KW-1185">Reference proteome</keyword>
<evidence type="ECO:0000256" key="1">
    <source>
        <dbReference type="ARBA" id="ARBA00005234"/>
    </source>
</evidence>
<protein>
    <recommendedName>
        <fullName evidence="6">Ubiquitin-like protease family profile domain-containing protein</fullName>
    </recommendedName>
</protein>
<dbReference type="AlphaFoldDB" id="A0AAQ3NYD8"/>
<accession>A0AAQ3NYD8</accession>
<dbReference type="PANTHER" id="PTHR12606">
    <property type="entry name" value="SENTRIN/SUMO-SPECIFIC PROTEASE"/>
    <property type="match status" value="1"/>
</dbReference>
<dbReference type="GO" id="GO:0005634">
    <property type="term" value="C:nucleus"/>
    <property type="evidence" value="ECO:0007669"/>
    <property type="project" value="TreeGrafter"/>
</dbReference>
<keyword evidence="2" id="KW-0645">Protease</keyword>
<dbReference type="Gene3D" id="3.40.395.10">
    <property type="entry name" value="Adenoviral Proteinase, Chain A"/>
    <property type="match status" value="1"/>
</dbReference>
<dbReference type="SUPFAM" id="SSF54001">
    <property type="entry name" value="Cysteine proteinases"/>
    <property type="match status" value="1"/>
</dbReference>
<evidence type="ECO:0000313" key="8">
    <source>
        <dbReference type="Proteomes" id="UP001374535"/>
    </source>
</evidence>
<dbReference type="Pfam" id="PF02902">
    <property type="entry name" value="Peptidase_C48"/>
    <property type="match status" value="2"/>
</dbReference>
<dbReference type="EMBL" id="CP144699">
    <property type="protein sequence ID" value="WVZ17968.1"/>
    <property type="molecule type" value="Genomic_DNA"/>
</dbReference>
<keyword evidence="3" id="KW-0378">Hydrolase</keyword>
<dbReference type="InterPro" id="IPR003653">
    <property type="entry name" value="Peptidase_C48_C"/>
</dbReference>
<dbReference type="PANTHER" id="PTHR12606:SF1">
    <property type="entry name" value="UBIQUITIN-LIKE-SPECIFIC PROTEASE 1A"/>
    <property type="match status" value="1"/>
</dbReference>
<keyword evidence="4" id="KW-0788">Thiol protease</keyword>
<evidence type="ECO:0000256" key="4">
    <source>
        <dbReference type="ARBA" id="ARBA00022807"/>
    </source>
</evidence>
<dbReference type="GO" id="GO:0016926">
    <property type="term" value="P:protein desumoylation"/>
    <property type="evidence" value="ECO:0007669"/>
    <property type="project" value="TreeGrafter"/>
</dbReference>
<sequence>MGAMTTNRKRTEECMNVNLTNSDSSRKRSKLSTKPVPSAASAIARLSRYPQVNAPFAREVHAPCRPTKFPLSARVSSRTGDAMGNVLIAKFEKAKRSALEKCRSVVEKGKEVIVVDAESDEPCADSSVEELHDDGGKFGVQRQSQSTLSFDSELRNAELKVASRGELWGSETQLDVESVHAYKKLLEDVGRRNGTFQRLNFEIDLNEKRRDHFNLLRPKKELEESEALKEPFVALSNEEEDEVERAFSANRWKILVTHENSNIEITGEKFQCLRSTGWLNDEVINLYLALLKEREQRQSHKFLKCHFFNTFFYKKSSQVCLWPTHDTLVEFSANLHTGTPISLSVYLISGPNGYDFKSVRRWTSQRKLGYSLLECDKIFVPIHQEIHWCLAVINIKDKKLQYLDSMKGEDRSVLEKLAKYFTDEVNDKNGQDIGVYTWKKEFVKDLPVQKNGCDCGVFMIKYVDFYSRGLELYFDQVGLGAFHLIRHFKYAKQGNMPYFRRRTAKEILRLKAE</sequence>
<dbReference type="Proteomes" id="UP001374535">
    <property type="component" value="Chromosome 2"/>
</dbReference>
<dbReference type="InterPro" id="IPR038765">
    <property type="entry name" value="Papain-like_cys_pep_sf"/>
</dbReference>
<evidence type="ECO:0000259" key="6">
    <source>
        <dbReference type="PROSITE" id="PS50600"/>
    </source>
</evidence>
<evidence type="ECO:0000313" key="7">
    <source>
        <dbReference type="EMBL" id="WVZ17968.1"/>
    </source>
</evidence>
<dbReference type="GO" id="GO:0006508">
    <property type="term" value="P:proteolysis"/>
    <property type="evidence" value="ECO:0007669"/>
    <property type="project" value="UniProtKB-KW"/>
</dbReference>
<evidence type="ECO:0000256" key="5">
    <source>
        <dbReference type="SAM" id="MobiDB-lite"/>
    </source>
</evidence>
<comment type="similarity">
    <text evidence="1">Belongs to the peptidase C48 family.</text>
</comment>